<feature type="transmembrane region" description="Helical" evidence="1">
    <location>
        <begin position="39"/>
        <end position="55"/>
    </location>
</feature>
<dbReference type="RefSeq" id="WP_199470093.1">
    <property type="nucleotide sequence ID" value="NZ_JAEMNX010000029.1"/>
</dbReference>
<dbReference type="Proteomes" id="UP000628710">
    <property type="component" value="Unassembled WGS sequence"/>
</dbReference>
<feature type="signal peptide" evidence="2">
    <location>
        <begin position="1"/>
        <end position="23"/>
    </location>
</feature>
<evidence type="ECO:0000313" key="4">
    <source>
        <dbReference type="Proteomes" id="UP000628710"/>
    </source>
</evidence>
<keyword evidence="1" id="KW-0812">Transmembrane</keyword>
<proteinExistence type="predicted"/>
<keyword evidence="1" id="KW-1133">Transmembrane helix</keyword>
<reference evidence="3" key="1">
    <citation type="submission" date="2020-12" db="EMBL/GenBank/DDBJ databases">
        <title>Marinomonas arctica sp. nov., a psychrotolerant bacterium isolated from the Arctic.</title>
        <authorList>
            <person name="Zhang Y."/>
        </authorList>
    </citation>
    <scope>NUCLEOTIDE SEQUENCE</scope>
    <source>
        <strain evidence="3">C1424</strain>
    </source>
</reference>
<keyword evidence="2" id="KW-0732">Signal</keyword>
<evidence type="ECO:0000256" key="1">
    <source>
        <dbReference type="SAM" id="Phobius"/>
    </source>
</evidence>
<dbReference type="AlphaFoldDB" id="A0A934JTJ3"/>
<sequence>MKQILTTSILLGLPLAFSQVAQAHPGHDHSHWTSEPIHILTMVAIGTVIVGGLAYKHMTRRKNLKQKEMNHDA</sequence>
<comment type="caution">
    <text evidence="3">The sequence shown here is derived from an EMBL/GenBank/DDBJ whole genome shotgun (WGS) entry which is preliminary data.</text>
</comment>
<accession>A0A934JTJ3</accession>
<evidence type="ECO:0000313" key="3">
    <source>
        <dbReference type="EMBL" id="MBJ7539699.1"/>
    </source>
</evidence>
<keyword evidence="1" id="KW-0472">Membrane</keyword>
<evidence type="ECO:0008006" key="5">
    <source>
        <dbReference type="Google" id="ProtNLM"/>
    </source>
</evidence>
<dbReference type="EMBL" id="JAEMNX010000029">
    <property type="protein sequence ID" value="MBJ7539699.1"/>
    <property type="molecule type" value="Genomic_DNA"/>
</dbReference>
<organism evidence="3 4">
    <name type="scientific">Marinomonas transparens</name>
    <dbReference type="NCBI Taxonomy" id="2795388"/>
    <lineage>
        <taxon>Bacteria</taxon>
        <taxon>Pseudomonadati</taxon>
        <taxon>Pseudomonadota</taxon>
        <taxon>Gammaproteobacteria</taxon>
        <taxon>Oceanospirillales</taxon>
        <taxon>Oceanospirillaceae</taxon>
        <taxon>Marinomonas</taxon>
    </lineage>
</organism>
<gene>
    <name evidence="3" type="ORF">I8J31_18645</name>
</gene>
<evidence type="ECO:0000256" key="2">
    <source>
        <dbReference type="SAM" id="SignalP"/>
    </source>
</evidence>
<name>A0A934JTJ3_9GAMM</name>
<protein>
    <recommendedName>
        <fullName evidence="5">Cobalt transport protein CbiN</fullName>
    </recommendedName>
</protein>
<feature type="chain" id="PRO_5037737093" description="Cobalt transport protein CbiN" evidence="2">
    <location>
        <begin position="24"/>
        <end position="73"/>
    </location>
</feature>
<keyword evidence="4" id="KW-1185">Reference proteome</keyword>